<sequence length="147" mass="16480">MPPKKLSSSRPNDTSDAPTKFTWEGANDNKLLLLTQGRYVKTDEYEATRVRIHRIRNRISALRVKQRNLYEEMGWDVPEGGAGHSAKKKRGAEGGDEGTPSKKPRAKKGMAKAKAVEEESEEAAQNDDEEIKPENGIKKEMVDDEEV</sequence>
<dbReference type="EMBL" id="CH445338">
    <property type="protein sequence ID" value="EAT83235.1"/>
    <property type="molecule type" value="Genomic_DNA"/>
</dbReference>
<gene>
    <name evidence="2" type="ORF">SNOG_09043</name>
</gene>
<accession>Q0UGS1</accession>
<reference evidence="3" key="1">
    <citation type="journal article" date="2007" name="Plant Cell">
        <title>Dothideomycete-plant interactions illuminated by genome sequencing and EST analysis of the wheat pathogen Stagonospora nodorum.</title>
        <authorList>
            <person name="Hane J.K."/>
            <person name="Lowe R.G."/>
            <person name="Solomon P.S."/>
            <person name="Tan K.C."/>
            <person name="Schoch C.L."/>
            <person name="Spatafora J.W."/>
            <person name="Crous P.W."/>
            <person name="Kodira C."/>
            <person name="Birren B.W."/>
            <person name="Galagan J.E."/>
            <person name="Torriani S.F."/>
            <person name="McDonald B.A."/>
            <person name="Oliver R.P."/>
        </authorList>
    </citation>
    <scope>NUCLEOTIDE SEQUENCE [LARGE SCALE GENOMIC DNA]</scope>
    <source>
        <strain evidence="3">SN15 / ATCC MYA-4574 / FGSC 10173</strain>
    </source>
</reference>
<evidence type="ECO:0000256" key="1">
    <source>
        <dbReference type="SAM" id="MobiDB-lite"/>
    </source>
</evidence>
<dbReference type="eggNOG" id="ENOG502TEUQ">
    <property type="taxonomic scope" value="Eukaryota"/>
</dbReference>
<dbReference type="HOGENOM" id="CLU_117754_0_0_1"/>
<feature type="compositionally biased region" description="Basic and acidic residues" evidence="1">
    <location>
        <begin position="132"/>
        <end position="141"/>
    </location>
</feature>
<feature type="region of interest" description="Disordered" evidence="1">
    <location>
        <begin position="73"/>
        <end position="147"/>
    </location>
</feature>
<feature type="compositionally biased region" description="Acidic residues" evidence="1">
    <location>
        <begin position="118"/>
        <end position="131"/>
    </location>
</feature>
<dbReference type="KEGG" id="pno:SNOG_09043"/>
<dbReference type="AlphaFoldDB" id="Q0UGS1"/>
<dbReference type="Proteomes" id="UP000001055">
    <property type="component" value="Unassembled WGS sequence"/>
</dbReference>
<organism evidence="2 3">
    <name type="scientific">Phaeosphaeria nodorum (strain SN15 / ATCC MYA-4574 / FGSC 10173)</name>
    <name type="common">Glume blotch fungus</name>
    <name type="synonym">Parastagonospora nodorum</name>
    <dbReference type="NCBI Taxonomy" id="321614"/>
    <lineage>
        <taxon>Eukaryota</taxon>
        <taxon>Fungi</taxon>
        <taxon>Dikarya</taxon>
        <taxon>Ascomycota</taxon>
        <taxon>Pezizomycotina</taxon>
        <taxon>Dothideomycetes</taxon>
        <taxon>Pleosporomycetidae</taxon>
        <taxon>Pleosporales</taxon>
        <taxon>Pleosporineae</taxon>
        <taxon>Phaeosphaeriaceae</taxon>
        <taxon>Parastagonospora</taxon>
    </lineage>
</organism>
<feature type="compositionally biased region" description="Basic residues" evidence="1">
    <location>
        <begin position="102"/>
        <end position="111"/>
    </location>
</feature>
<feature type="region of interest" description="Disordered" evidence="1">
    <location>
        <begin position="1"/>
        <end position="22"/>
    </location>
</feature>
<dbReference type="RefSeq" id="XP_001799346.1">
    <property type="nucleotide sequence ID" value="XM_001799294.1"/>
</dbReference>
<protein>
    <submittedName>
        <fullName evidence="2">Uncharacterized protein</fullName>
    </submittedName>
</protein>
<dbReference type="GeneID" id="5976247"/>
<evidence type="ECO:0000313" key="2">
    <source>
        <dbReference type="EMBL" id="EAT83235.1"/>
    </source>
</evidence>
<dbReference type="InParanoid" id="Q0UGS1"/>
<dbReference type="OMA" id="KWEGAND"/>
<name>Q0UGS1_PHANO</name>
<feature type="compositionally biased region" description="Polar residues" evidence="1">
    <location>
        <begin position="1"/>
        <end position="17"/>
    </location>
</feature>
<evidence type="ECO:0000313" key="3">
    <source>
        <dbReference type="Proteomes" id="UP000001055"/>
    </source>
</evidence>
<proteinExistence type="predicted"/>